<dbReference type="InterPro" id="IPR036866">
    <property type="entry name" value="RibonucZ/Hydroxyglut_hydro"/>
</dbReference>
<accession>A0A0M6ZJ60</accession>
<dbReference type="SUPFAM" id="SSF56281">
    <property type="entry name" value="Metallo-hydrolase/oxidoreductase"/>
    <property type="match status" value="1"/>
</dbReference>
<protein>
    <submittedName>
        <fullName evidence="1">Uncharacterized protein</fullName>
    </submittedName>
</protein>
<gene>
    <name evidence="1" type="ORF">LA5096_01886</name>
</gene>
<sequence>MARRNTNRTAVDKMEPPENGVAIRMYRQGHGDCFLLAFPRNDGGDPVYVMIDCGYKPGSQITINGRKVTADDVVKDIKAVTKGKLDVLAVTHEHQDHVNALGKFEDFDIGTAWFAWTENPKDKDANELRRRHNDQLLGLLGARNQLRGLAGNAAKGAVARLDELLMLELGGEEEMPKVPVQALSMGFGAGSTSDPAKSQNKQAMEKIKKAARLIEYILPHDRIMEVPGVKGVRVFALGPPKKETLLKDEDPQGDASFPGHEIAAGSSLSFFAAATQSTASRSGAPFAVEYGISKDEAFAADRPDIADSRENKAKAKALNEFFRNHYGDGPLVDEGDTVASNAEWRRIDEEWLFAAESFALKLNRGINNTSLVLAFELIDTGKVLLFAADAQNGNWNSWDDGYWIEDGKNATDDGAKITAKDLLGRIVLYKVGHHGSHNATLNGERSSKYPNLGWMGVGTYAREFTAMIPAHRDWALEKAKWNHPLPAIKQALEDKASGRVLQMDTGLPPQPKDVSDSEWRTFEDRTKVTDLYIEYHVSGTF</sequence>
<keyword evidence="2" id="KW-1185">Reference proteome</keyword>
<proteinExistence type="predicted"/>
<organism evidence="1 2">
    <name type="scientific">Roseibium album</name>
    <dbReference type="NCBI Taxonomy" id="311410"/>
    <lineage>
        <taxon>Bacteria</taxon>
        <taxon>Pseudomonadati</taxon>
        <taxon>Pseudomonadota</taxon>
        <taxon>Alphaproteobacteria</taxon>
        <taxon>Hyphomicrobiales</taxon>
        <taxon>Stappiaceae</taxon>
        <taxon>Roseibium</taxon>
    </lineage>
</organism>
<dbReference type="RefSeq" id="WP_082442572.1">
    <property type="nucleotide sequence ID" value="NZ_CXWA01000013.1"/>
</dbReference>
<dbReference type="OrthoDB" id="7177610at2"/>
<dbReference type="Gene3D" id="3.60.15.10">
    <property type="entry name" value="Ribonuclease Z/Hydroxyacylglutathione hydrolase-like"/>
    <property type="match status" value="1"/>
</dbReference>
<dbReference type="GeneID" id="97669288"/>
<dbReference type="STRING" id="311410.LA5095_05617"/>
<dbReference type="EMBL" id="CXWC01000004">
    <property type="protein sequence ID" value="CTQ68729.1"/>
    <property type="molecule type" value="Genomic_DNA"/>
</dbReference>
<evidence type="ECO:0000313" key="2">
    <source>
        <dbReference type="Proteomes" id="UP000049983"/>
    </source>
</evidence>
<reference evidence="2" key="1">
    <citation type="submission" date="2015-07" db="EMBL/GenBank/DDBJ databases">
        <authorList>
            <person name="Rodrigo-Torres Lidia"/>
            <person name="Arahal R.David."/>
        </authorList>
    </citation>
    <scope>NUCLEOTIDE SEQUENCE [LARGE SCALE GENOMIC DNA]</scope>
    <source>
        <strain evidence="2">CECT 5096</strain>
    </source>
</reference>
<dbReference type="Proteomes" id="UP000049983">
    <property type="component" value="Unassembled WGS sequence"/>
</dbReference>
<evidence type="ECO:0000313" key="1">
    <source>
        <dbReference type="EMBL" id="CTQ68729.1"/>
    </source>
</evidence>
<dbReference type="AlphaFoldDB" id="A0A0M6ZJ60"/>
<name>A0A0M6ZJ60_9HYPH</name>